<dbReference type="Proteomes" id="UP000314982">
    <property type="component" value="Unassembled WGS sequence"/>
</dbReference>
<protein>
    <recommendedName>
        <fullName evidence="7">Transcription initiation factor TFIID component TAF4 C-terminal domain-containing protein</fullName>
    </recommendedName>
</protein>
<dbReference type="FunFam" id="1.10.20.10:FF:000015">
    <property type="entry name" value="Transcription initiation factor TFIID subunit 4B"/>
    <property type="match status" value="1"/>
</dbReference>
<evidence type="ECO:0000256" key="2">
    <source>
        <dbReference type="ARBA" id="ARBA00006178"/>
    </source>
</evidence>
<keyword evidence="3" id="KW-0805">Transcription regulation</keyword>
<dbReference type="Pfam" id="PF05236">
    <property type="entry name" value="TAF4"/>
    <property type="match status" value="1"/>
</dbReference>
<dbReference type="AlphaFoldDB" id="A0A4W5RND4"/>
<keyword evidence="9" id="KW-1185">Reference proteome</keyword>
<evidence type="ECO:0000256" key="5">
    <source>
        <dbReference type="ARBA" id="ARBA00023242"/>
    </source>
</evidence>
<dbReference type="GO" id="GO:0046982">
    <property type="term" value="F:protein heterodimerization activity"/>
    <property type="evidence" value="ECO:0007669"/>
    <property type="project" value="InterPro"/>
</dbReference>
<proteinExistence type="inferred from homology"/>
<dbReference type="Ensembl" id="ENSHHUT00000094321.1">
    <property type="protein sequence ID" value="ENSHHUP00000091501.1"/>
    <property type="gene ID" value="ENSHHUG00000052788.1"/>
</dbReference>
<evidence type="ECO:0000256" key="4">
    <source>
        <dbReference type="ARBA" id="ARBA00023163"/>
    </source>
</evidence>
<dbReference type="GO" id="GO:0003677">
    <property type="term" value="F:DNA binding"/>
    <property type="evidence" value="ECO:0007669"/>
    <property type="project" value="TreeGrafter"/>
</dbReference>
<dbReference type="PANTHER" id="PTHR15138:SF22">
    <property type="entry name" value="TAFH DOMAIN-CONTAINING PROTEIN"/>
    <property type="match status" value="1"/>
</dbReference>
<dbReference type="PANTHER" id="PTHR15138">
    <property type="entry name" value="TRANSCRIPTION INITIATION FACTOR TFIID SUBUNIT 4"/>
    <property type="match status" value="1"/>
</dbReference>
<comment type="subcellular location">
    <subcellularLocation>
        <location evidence="1">Nucleus</location>
    </subcellularLocation>
</comment>
<organism evidence="8 9">
    <name type="scientific">Hucho hucho</name>
    <name type="common">huchen</name>
    <dbReference type="NCBI Taxonomy" id="62062"/>
    <lineage>
        <taxon>Eukaryota</taxon>
        <taxon>Metazoa</taxon>
        <taxon>Chordata</taxon>
        <taxon>Craniata</taxon>
        <taxon>Vertebrata</taxon>
        <taxon>Euteleostomi</taxon>
        <taxon>Actinopterygii</taxon>
        <taxon>Neopterygii</taxon>
        <taxon>Teleostei</taxon>
        <taxon>Protacanthopterygii</taxon>
        <taxon>Salmoniformes</taxon>
        <taxon>Salmonidae</taxon>
        <taxon>Salmoninae</taxon>
        <taxon>Hucho</taxon>
    </lineage>
</organism>
<dbReference type="GeneTree" id="ENSGT00390000011620"/>
<sequence>MAGVNLNEESARILATNSELVGTHIRSCKDEAFLHPGLLHRRILETAKKFGVSEIPMEAVNFISHATQSRLRTVLEKVSSIAQHRMDGGKDEEWYEQSADVRSQLKFFEQLERIEKQRKDEQEREILLKAAKSRSRQEDPEQARLKQKAKEMQQHEMSLVRQRDANLTALAAIGPRKKRKMDSPGATPLGTEVSGSSVGSPGASSSPSTSSQRQRQRITRVNLRDFIFYMEQERETAHSLLLYRALLK</sequence>
<dbReference type="GO" id="GO:0016251">
    <property type="term" value="F:RNA polymerase II general transcription initiation factor activity"/>
    <property type="evidence" value="ECO:0007669"/>
    <property type="project" value="TreeGrafter"/>
</dbReference>
<evidence type="ECO:0000256" key="3">
    <source>
        <dbReference type="ARBA" id="ARBA00023015"/>
    </source>
</evidence>
<feature type="compositionally biased region" description="Basic and acidic residues" evidence="6">
    <location>
        <begin position="135"/>
        <end position="154"/>
    </location>
</feature>
<evidence type="ECO:0000256" key="6">
    <source>
        <dbReference type="SAM" id="MobiDB-lite"/>
    </source>
</evidence>
<evidence type="ECO:0000313" key="9">
    <source>
        <dbReference type="Proteomes" id="UP000314982"/>
    </source>
</evidence>
<dbReference type="Gene3D" id="1.10.20.10">
    <property type="entry name" value="Histone, subunit A"/>
    <property type="match status" value="1"/>
</dbReference>
<reference evidence="8" key="3">
    <citation type="submission" date="2025-09" db="UniProtKB">
        <authorList>
            <consortium name="Ensembl"/>
        </authorList>
    </citation>
    <scope>IDENTIFICATION</scope>
</reference>
<evidence type="ECO:0000259" key="7">
    <source>
        <dbReference type="Pfam" id="PF05236"/>
    </source>
</evidence>
<accession>A0A4W5RND4</accession>
<dbReference type="GO" id="GO:0006367">
    <property type="term" value="P:transcription initiation at RNA polymerase II promoter"/>
    <property type="evidence" value="ECO:0007669"/>
    <property type="project" value="TreeGrafter"/>
</dbReference>
<evidence type="ECO:0000313" key="8">
    <source>
        <dbReference type="Ensembl" id="ENSHHUP00000091501.1"/>
    </source>
</evidence>
<evidence type="ECO:0000256" key="1">
    <source>
        <dbReference type="ARBA" id="ARBA00004123"/>
    </source>
</evidence>
<feature type="compositionally biased region" description="Low complexity" evidence="6">
    <location>
        <begin position="190"/>
        <end position="211"/>
    </location>
</feature>
<reference evidence="8" key="2">
    <citation type="submission" date="2025-08" db="UniProtKB">
        <authorList>
            <consortium name="Ensembl"/>
        </authorList>
    </citation>
    <scope>IDENTIFICATION</scope>
</reference>
<dbReference type="STRING" id="62062.ENSHHUP00000091501"/>
<dbReference type="CDD" id="cd08045">
    <property type="entry name" value="HFD_TAF4"/>
    <property type="match status" value="1"/>
</dbReference>
<dbReference type="SUPFAM" id="SSF47113">
    <property type="entry name" value="Histone-fold"/>
    <property type="match status" value="1"/>
</dbReference>
<dbReference type="InterPro" id="IPR045144">
    <property type="entry name" value="TAF4"/>
</dbReference>
<reference evidence="9" key="1">
    <citation type="submission" date="2018-06" db="EMBL/GenBank/DDBJ databases">
        <title>Genome assembly of Danube salmon.</title>
        <authorList>
            <person name="Macqueen D.J."/>
            <person name="Gundappa M.K."/>
        </authorList>
    </citation>
    <scope>NUCLEOTIDE SEQUENCE [LARGE SCALE GENOMIC DNA]</scope>
</reference>
<feature type="domain" description="Transcription initiation factor TFIID component TAF4 C-terminal" evidence="7">
    <location>
        <begin position="1"/>
        <end position="245"/>
    </location>
</feature>
<keyword evidence="5" id="KW-0539">Nucleus</keyword>
<dbReference type="InterPro" id="IPR007900">
    <property type="entry name" value="TAF4_C"/>
</dbReference>
<dbReference type="InterPro" id="IPR009072">
    <property type="entry name" value="Histone-fold"/>
</dbReference>
<name>A0A4W5RND4_9TELE</name>
<dbReference type="GO" id="GO:0005669">
    <property type="term" value="C:transcription factor TFIID complex"/>
    <property type="evidence" value="ECO:0007669"/>
    <property type="project" value="InterPro"/>
</dbReference>
<comment type="similarity">
    <text evidence="2">Belongs to the TAF4 family.</text>
</comment>
<feature type="region of interest" description="Disordered" evidence="6">
    <location>
        <begin position="129"/>
        <end position="217"/>
    </location>
</feature>
<keyword evidence="4" id="KW-0804">Transcription</keyword>